<evidence type="ECO:0000256" key="5">
    <source>
        <dbReference type="ARBA" id="ARBA00015109"/>
    </source>
</evidence>
<evidence type="ECO:0000313" key="7">
    <source>
        <dbReference type="EMBL" id="OVZ80928.1"/>
    </source>
</evidence>
<dbReference type="EMBL" id="NHOG01000009">
    <property type="protein sequence ID" value="OVZ80928.1"/>
    <property type="molecule type" value="Genomic_DNA"/>
</dbReference>
<evidence type="ECO:0000256" key="1">
    <source>
        <dbReference type="ARBA" id="ARBA00000929"/>
    </source>
</evidence>
<dbReference type="Proteomes" id="UP000195840">
    <property type="component" value="Unassembled WGS sequence"/>
</dbReference>
<dbReference type="Pfam" id="PF10965">
    <property type="entry name" value="DUF2767"/>
    <property type="match status" value="1"/>
</dbReference>
<keyword evidence="6" id="KW-0456">Lyase</keyword>
<reference evidence="7 8" key="1">
    <citation type="submission" date="2017-05" db="EMBL/GenBank/DDBJ databases">
        <title>Whole genome sequencing of Yersinia kristensenii.</title>
        <authorList>
            <person name="Campioni F."/>
        </authorList>
    </citation>
    <scope>NUCLEOTIDE SEQUENCE [LARGE SCALE GENOMIC DNA]</scope>
    <source>
        <strain evidence="7 8">CFSAN060538</strain>
    </source>
</reference>
<gene>
    <name evidence="7" type="ORF">CBW52_07385</name>
</gene>
<dbReference type="RefSeq" id="WP_087795065.1">
    <property type="nucleotide sequence ID" value="NZ_CAWNET010000061.1"/>
</dbReference>
<comment type="function">
    <text evidence="2">In vitro catalyzes the addition of water to fumarate, forming malate. Cannot catalyze the reverse reaction. Cannot use the cis-isomer maleate as substrate.</text>
</comment>
<comment type="catalytic activity">
    <reaction evidence="1">
        <text>(S)-malate = fumarate + H2O</text>
        <dbReference type="Rhea" id="RHEA:12460"/>
        <dbReference type="ChEBI" id="CHEBI:15377"/>
        <dbReference type="ChEBI" id="CHEBI:15589"/>
        <dbReference type="ChEBI" id="CHEBI:29806"/>
        <dbReference type="EC" id="4.2.1.2"/>
    </reaction>
</comment>
<organism evidence="7 8">
    <name type="scientific">Yersinia kristensenii</name>
    <dbReference type="NCBI Taxonomy" id="28152"/>
    <lineage>
        <taxon>Bacteria</taxon>
        <taxon>Pseudomonadati</taxon>
        <taxon>Pseudomonadota</taxon>
        <taxon>Gammaproteobacteria</taxon>
        <taxon>Enterobacterales</taxon>
        <taxon>Yersiniaceae</taxon>
        <taxon>Yersinia</taxon>
    </lineage>
</organism>
<dbReference type="EC" id="4.2.1.2" evidence="4"/>
<sequence length="54" mass="6216">MWGNRDAVLVLSEANHETKRVVIADVLRTELTSKHERPEQMKSAMELAIKLLEQ</sequence>
<evidence type="ECO:0000256" key="6">
    <source>
        <dbReference type="ARBA" id="ARBA00023239"/>
    </source>
</evidence>
<proteinExistence type="inferred from homology"/>
<dbReference type="GO" id="GO:0004333">
    <property type="term" value="F:fumarate hydratase activity"/>
    <property type="evidence" value="ECO:0007669"/>
    <property type="project" value="UniProtKB-EC"/>
</dbReference>
<evidence type="ECO:0000256" key="2">
    <source>
        <dbReference type="ARBA" id="ARBA00003131"/>
    </source>
</evidence>
<accession>A0AB73P891</accession>
<evidence type="ECO:0000256" key="4">
    <source>
        <dbReference type="ARBA" id="ARBA00012921"/>
    </source>
</evidence>
<comment type="similarity">
    <text evidence="3">Belongs to the FumD family.</text>
</comment>
<protein>
    <recommendedName>
        <fullName evidence="5">Fumarase D</fullName>
        <ecNumber evidence="4">4.2.1.2</ecNumber>
    </recommendedName>
</protein>
<dbReference type="AlphaFoldDB" id="A0AB73P891"/>
<evidence type="ECO:0000256" key="3">
    <source>
        <dbReference type="ARBA" id="ARBA00010181"/>
    </source>
</evidence>
<dbReference type="InterPro" id="IPR024493">
    <property type="entry name" value="FumD"/>
</dbReference>
<evidence type="ECO:0000313" key="8">
    <source>
        <dbReference type="Proteomes" id="UP000195840"/>
    </source>
</evidence>
<comment type="caution">
    <text evidence="7">The sequence shown here is derived from an EMBL/GenBank/DDBJ whole genome shotgun (WGS) entry which is preliminary data.</text>
</comment>
<keyword evidence="8" id="KW-1185">Reference proteome</keyword>
<name>A0AB73P891_YERKR</name>